<evidence type="ECO:0000259" key="3">
    <source>
        <dbReference type="PROSITE" id="PS50103"/>
    </source>
</evidence>
<evidence type="ECO:0000313" key="5">
    <source>
        <dbReference type="Proteomes" id="UP001147760"/>
    </source>
</evidence>
<dbReference type="InterPro" id="IPR057683">
    <property type="entry name" value="DUF7923"/>
</dbReference>
<organism evidence="4 5">
    <name type="scientific">Penicillium desertorum</name>
    <dbReference type="NCBI Taxonomy" id="1303715"/>
    <lineage>
        <taxon>Eukaryota</taxon>
        <taxon>Fungi</taxon>
        <taxon>Dikarya</taxon>
        <taxon>Ascomycota</taxon>
        <taxon>Pezizomycotina</taxon>
        <taxon>Eurotiomycetes</taxon>
        <taxon>Eurotiomycetidae</taxon>
        <taxon>Eurotiales</taxon>
        <taxon>Aspergillaceae</taxon>
        <taxon>Penicillium</taxon>
    </lineage>
</organism>
<keyword evidence="1" id="KW-0863">Zinc-finger</keyword>
<protein>
    <recommendedName>
        <fullName evidence="3">C3H1-type domain-containing protein</fullName>
    </recommendedName>
</protein>
<comment type="caution">
    <text evidence="4">The sequence shown here is derived from an EMBL/GenBank/DDBJ whole genome shotgun (WGS) entry which is preliminary data.</text>
</comment>
<reference evidence="4" key="1">
    <citation type="submission" date="2022-12" db="EMBL/GenBank/DDBJ databases">
        <authorList>
            <person name="Petersen C."/>
        </authorList>
    </citation>
    <scope>NUCLEOTIDE SEQUENCE</scope>
    <source>
        <strain evidence="4">IBT 17660</strain>
    </source>
</reference>
<dbReference type="PANTHER" id="PTHR37543:SF1">
    <property type="entry name" value="CCCH ZINC FINGER DNA BINDING PROTEIN (AFU_ORTHOLOGUE AFUA_5G12760)"/>
    <property type="match status" value="1"/>
</dbReference>
<accession>A0A9W9WRF3</accession>
<name>A0A9W9WRF3_9EURO</name>
<evidence type="ECO:0000256" key="2">
    <source>
        <dbReference type="SAM" id="MobiDB-lite"/>
    </source>
</evidence>
<evidence type="ECO:0000313" key="4">
    <source>
        <dbReference type="EMBL" id="KAJ5472305.1"/>
    </source>
</evidence>
<feature type="region of interest" description="Disordered" evidence="2">
    <location>
        <begin position="186"/>
        <end position="215"/>
    </location>
</feature>
<dbReference type="OrthoDB" id="2270193at2759"/>
<evidence type="ECO:0000256" key="1">
    <source>
        <dbReference type="PROSITE-ProRule" id="PRU00723"/>
    </source>
</evidence>
<keyword evidence="1" id="KW-0479">Metal-binding</keyword>
<dbReference type="Proteomes" id="UP001147760">
    <property type="component" value="Unassembled WGS sequence"/>
</dbReference>
<dbReference type="InterPro" id="IPR000571">
    <property type="entry name" value="Znf_CCCH"/>
</dbReference>
<dbReference type="GO" id="GO:0008270">
    <property type="term" value="F:zinc ion binding"/>
    <property type="evidence" value="ECO:0007669"/>
    <property type="project" value="UniProtKB-KW"/>
</dbReference>
<dbReference type="Pfam" id="PF25540">
    <property type="entry name" value="DUF7923"/>
    <property type="match status" value="1"/>
</dbReference>
<proteinExistence type="predicted"/>
<dbReference type="PROSITE" id="PS50103">
    <property type="entry name" value="ZF_C3H1"/>
    <property type="match status" value="1"/>
</dbReference>
<sequence>MYGQEEEWKERFIKNLYGEFPTAFAGRKNVLSDFVDAGELKENADFKIRAMLRFYADKTQCKHVFFAACHDVGYVSDLISCGDNKKFSLITTPSLPFHQAFNKLDMSIEELPGVFLQTPLPHRASARDLSKTNPSAALGTNKFVQAFPAPTSREFTNNNNTACAYYAFGNCKYGWSCKFSHIDSKTSPQDNQDGSSSPLIMANSPISYGSKDNSD</sequence>
<dbReference type="AlphaFoldDB" id="A0A9W9WRF3"/>
<keyword evidence="1" id="KW-0862">Zinc</keyword>
<dbReference type="Gene3D" id="3.30.1370.210">
    <property type="match status" value="1"/>
</dbReference>
<dbReference type="EMBL" id="JAPWDO010000004">
    <property type="protein sequence ID" value="KAJ5472305.1"/>
    <property type="molecule type" value="Genomic_DNA"/>
</dbReference>
<reference evidence="4" key="2">
    <citation type="journal article" date="2023" name="IMA Fungus">
        <title>Comparative genomic study of the Penicillium genus elucidates a diverse pangenome and 15 lateral gene transfer events.</title>
        <authorList>
            <person name="Petersen C."/>
            <person name="Sorensen T."/>
            <person name="Nielsen M.R."/>
            <person name="Sondergaard T.E."/>
            <person name="Sorensen J.L."/>
            <person name="Fitzpatrick D.A."/>
            <person name="Frisvad J.C."/>
            <person name="Nielsen K.L."/>
        </authorList>
    </citation>
    <scope>NUCLEOTIDE SEQUENCE</scope>
    <source>
        <strain evidence="4">IBT 17660</strain>
    </source>
</reference>
<keyword evidence="5" id="KW-1185">Reference proteome</keyword>
<feature type="zinc finger region" description="C3H1-type" evidence="1">
    <location>
        <begin position="157"/>
        <end position="184"/>
    </location>
</feature>
<gene>
    <name evidence="4" type="ORF">N7530_006306</name>
</gene>
<dbReference type="SMART" id="SM00356">
    <property type="entry name" value="ZnF_C3H1"/>
    <property type="match status" value="1"/>
</dbReference>
<dbReference type="PANTHER" id="PTHR37543">
    <property type="entry name" value="CCCH ZINC FINGER DNA BINDING PROTEIN (AFU_ORTHOLOGUE AFUA_5G12760)"/>
    <property type="match status" value="1"/>
</dbReference>
<feature type="domain" description="C3H1-type" evidence="3">
    <location>
        <begin position="157"/>
        <end position="184"/>
    </location>
</feature>